<proteinExistence type="predicted"/>
<dbReference type="Proteomes" id="UP000789396">
    <property type="component" value="Unassembled WGS sequence"/>
</dbReference>
<feature type="non-terminal residue" evidence="1">
    <location>
        <position position="1"/>
    </location>
</feature>
<dbReference type="AlphaFoldDB" id="A0A9N9NHS9"/>
<keyword evidence="2" id="KW-1185">Reference proteome</keyword>
<evidence type="ECO:0000313" key="2">
    <source>
        <dbReference type="Proteomes" id="UP000789396"/>
    </source>
</evidence>
<name>A0A9N9NHS9_9GLOM</name>
<gene>
    <name evidence="1" type="ORF">RFULGI_LOCUS12714</name>
</gene>
<reference evidence="1" key="1">
    <citation type="submission" date="2021-06" db="EMBL/GenBank/DDBJ databases">
        <authorList>
            <person name="Kallberg Y."/>
            <person name="Tangrot J."/>
            <person name="Rosling A."/>
        </authorList>
    </citation>
    <scope>NUCLEOTIDE SEQUENCE</scope>
    <source>
        <strain evidence="1">IN212</strain>
    </source>
</reference>
<organism evidence="1 2">
    <name type="scientific">Racocetra fulgida</name>
    <dbReference type="NCBI Taxonomy" id="60492"/>
    <lineage>
        <taxon>Eukaryota</taxon>
        <taxon>Fungi</taxon>
        <taxon>Fungi incertae sedis</taxon>
        <taxon>Mucoromycota</taxon>
        <taxon>Glomeromycotina</taxon>
        <taxon>Glomeromycetes</taxon>
        <taxon>Diversisporales</taxon>
        <taxon>Gigasporaceae</taxon>
        <taxon>Racocetra</taxon>
    </lineage>
</organism>
<sequence>YAAPMQSDNNPLEDATLSANLNSPMNQTHVEQLLQSMINVMARQQGSQPDTGERNLLNIPVFTGDNQDPIGWLEMVDRVFEANKIVGIQRLS</sequence>
<comment type="caution">
    <text evidence="1">The sequence shown here is derived from an EMBL/GenBank/DDBJ whole genome shotgun (WGS) entry which is preliminary data.</text>
</comment>
<dbReference type="EMBL" id="CAJVPZ010031348">
    <property type="protein sequence ID" value="CAG8739078.1"/>
    <property type="molecule type" value="Genomic_DNA"/>
</dbReference>
<protein>
    <submittedName>
        <fullName evidence="1">9381_t:CDS:1</fullName>
    </submittedName>
</protein>
<accession>A0A9N9NHS9</accession>
<dbReference type="OrthoDB" id="2432760at2759"/>
<evidence type="ECO:0000313" key="1">
    <source>
        <dbReference type="EMBL" id="CAG8739078.1"/>
    </source>
</evidence>
<feature type="non-terminal residue" evidence="1">
    <location>
        <position position="92"/>
    </location>
</feature>